<protein>
    <submittedName>
        <fullName evidence="1">Uncharacterized protein</fullName>
    </submittedName>
</protein>
<comment type="caution">
    <text evidence="1">The sequence shown here is derived from an EMBL/GenBank/DDBJ whole genome shotgun (WGS) entry which is preliminary data.</text>
</comment>
<dbReference type="Proteomes" id="UP000670092">
    <property type="component" value="Unassembled WGS sequence"/>
</dbReference>
<dbReference type="VEuPathDB" id="FungiDB:I7I52_10340"/>
<dbReference type="EMBL" id="JAEVHI010000002">
    <property type="protein sequence ID" value="KAG5299881.1"/>
    <property type="molecule type" value="Genomic_DNA"/>
</dbReference>
<sequence>MSGNFNLILPRVASIPLAKDGEAFYLASDYIALSFYHIGGIKISCFQELRRNNLTNLPRDLGIRNRTQRNLHIDAYLPDKK</sequence>
<reference evidence="1 2" key="1">
    <citation type="submission" date="2021-01" db="EMBL/GenBank/DDBJ databases">
        <title>Chromosome-level genome assembly of a human fungal pathogen reveals clustering of transcriptionally co-regulated genes.</title>
        <authorList>
            <person name="Voorhies M."/>
            <person name="Cohen S."/>
            <person name="Shea T.P."/>
            <person name="Petrus S."/>
            <person name="Munoz J.F."/>
            <person name="Poplawski S."/>
            <person name="Goldman W.E."/>
            <person name="Michael T."/>
            <person name="Cuomo C.A."/>
            <person name="Sil A."/>
            <person name="Beyhan S."/>
        </authorList>
    </citation>
    <scope>NUCLEOTIDE SEQUENCE [LARGE SCALE GENOMIC DNA]</scope>
    <source>
        <strain evidence="1 2">G184AR</strain>
    </source>
</reference>
<dbReference type="AlphaFoldDB" id="A0A8H8D306"/>
<evidence type="ECO:0000313" key="2">
    <source>
        <dbReference type="Proteomes" id="UP000670092"/>
    </source>
</evidence>
<name>A0A8H8D306_AJECA</name>
<gene>
    <name evidence="1" type="ORF">I7I52_10340</name>
</gene>
<accession>A0A8H8D306</accession>
<proteinExistence type="predicted"/>
<organism evidence="1 2">
    <name type="scientific">Ajellomyces capsulatus</name>
    <name type="common">Darling's disease fungus</name>
    <name type="synonym">Histoplasma capsulatum</name>
    <dbReference type="NCBI Taxonomy" id="5037"/>
    <lineage>
        <taxon>Eukaryota</taxon>
        <taxon>Fungi</taxon>
        <taxon>Dikarya</taxon>
        <taxon>Ascomycota</taxon>
        <taxon>Pezizomycotina</taxon>
        <taxon>Eurotiomycetes</taxon>
        <taxon>Eurotiomycetidae</taxon>
        <taxon>Onygenales</taxon>
        <taxon>Ajellomycetaceae</taxon>
        <taxon>Histoplasma</taxon>
    </lineage>
</organism>
<evidence type="ECO:0000313" key="1">
    <source>
        <dbReference type="EMBL" id="KAG5299881.1"/>
    </source>
</evidence>